<dbReference type="Pfam" id="PF00685">
    <property type="entry name" value="Sulfotransfer_1"/>
    <property type="match status" value="1"/>
</dbReference>
<dbReference type="PANTHER" id="PTHR11783">
    <property type="entry name" value="SULFOTRANSFERASE SULT"/>
    <property type="match status" value="1"/>
</dbReference>
<evidence type="ECO:0000256" key="3">
    <source>
        <dbReference type="SAM" id="MobiDB-lite"/>
    </source>
</evidence>
<gene>
    <name evidence="6" type="primary">LOC100906669</name>
</gene>
<dbReference type="AlphaFoldDB" id="A0AAJ6W024"/>
<dbReference type="InterPro" id="IPR000863">
    <property type="entry name" value="Sulfotransferase_dom"/>
</dbReference>
<dbReference type="Gene3D" id="3.40.50.300">
    <property type="entry name" value="P-loop containing nucleotide triphosphate hydrolases"/>
    <property type="match status" value="1"/>
</dbReference>
<evidence type="ECO:0000256" key="2">
    <source>
        <dbReference type="ARBA" id="ARBA00022679"/>
    </source>
</evidence>
<feature type="domain" description="Sulfotransferase" evidence="4">
    <location>
        <begin position="64"/>
        <end position="288"/>
    </location>
</feature>
<dbReference type="GO" id="GO:0008146">
    <property type="term" value="F:sulfotransferase activity"/>
    <property type="evidence" value="ECO:0007669"/>
    <property type="project" value="InterPro"/>
</dbReference>
<evidence type="ECO:0000259" key="4">
    <source>
        <dbReference type="Pfam" id="PF00685"/>
    </source>
</evidence>
<reference evidence="6" key="1">
    <citation type="submission" date="2025-08" db="UniProtKB">
        <authorList>
            <consortium name="RefSeq"/>
        </authorList>
    </citation>
    <scope>IDENTIFICATION</scope>
</reference>
<evidence type="ECO:0000313" key="6">
    <source>
        <dbReference type="RefSeq" id="XP_003747494.1"/>
    </source>
</evidence>
<evidence type="ECO:0000256" key="1">
    <source>
        <dbReference type="ARBA" id="ARBA00005771"/>
    </source>
</evidence>
<dbReference type="Proteomes" id="UP000694867">
    <property type="component" value="Unplaced"/>
</dbReference>
<sequence length="305" mass="35543">MPATTQNISQERFASEGSKGRNIPSNAEDHAKMQLFNVQGLVVSKNQYTREQMRKVLWFKPLEKDIYVGSFPRAGGSWVQYIIWSLLKGTDKPLPTLKEMRSLYFPCIEQVDPDVVDRHLTKRDEGRLIHHHLPKAFVPSEVQKNIYILRNPYDVCVSYYHHLKVNGKYDAAFSDFFECFIRGEVPFGDYFDHIAGWYEARNEPTTKVLLYEELMANPVRAIVEIADFIKVSVSPEAVTAIATATSLESLRRNETETVSVEHYRYARNGDWKRLMTDEQKSRLDVLVERFRFTDMYRVWAQNAFI</sequence>
<name>A0AAJ6W024_9ACAR</name>
<dbReference type="SUPFAM" id="SSF52540">
    <property type="entry name" value="P-loop containing nucleoside triphosphate hydrolases"/>
    <property type="match status" value="1"/>
</dbReference>
<dbReference type="KEGG" id="goe:100906669"/>
<keyword evidence="5" id="KW-1185">Reference proteome</keyword>
<dbReference type="RefSeq" id="XP_003747494.1">
    <property type="nucleotide sequence ID" value="XM_003747446.2"/>
</dbReference>
<protein>
    <submittedName>
        <fullName evidence="6">Sulfotransferase 6B1</fullName>
    </submittedName>
</protein>
<dbReference type="InterPro" id="IPR027417">
    <property type="entry name" value="P-loop_NTPase"/>
</dbReference>
<feature type="region of interest" description="Disordered" evidence="3">
    <location>
        <begin position="1"/>
        <end position="25"/>
    </location>
</feature>
<proteinExistence type="inferred from homology"/>
<keyword evidence="2" id="KW-0808">Transferase</keyword>
<comment type="similarity">
    <text evidence="1">Belongs to the sulfotransferase 1 family.</text>
</comment>
<feature type="compositionally biased region" description="Polar residues" evidence="3">
    <location>
        <begin position="1"/>
        <end position="12"/>
    </location>
</feature>
<dbReference type="GeneID" id="100906669"/>
<organism evidence="5 6">
    <name type="scientific">Galendromus occidentalis</name>
    <name type="common">western predatory mite</name>
    <dbReference type="NCBI Taxonomy" id="34638"/>
    <lineage>
        <taxon>Eukaryota</taxon>
        <taxon>Metazoa</taxon>
        <taxon>Ecdysozoa</taxon>
        <taxon>Arthropoda</taxon>
        <taxon>Chelicerata</taxon>
        <taxon>Arachnida</taxon>
        <taxon>Acari</taxon>
        <taxon>Parasitiformes</taxon>
        <taxon>Mesostigmata</taxon>
        <taxon>Gamasina</taxon>
        <taxon>Phytoseioidea</taxon>
        <taxon>Phytoseiidae</taxon>
        <taxon>Typhlodrominae</taxon>
        <taxon>Galendromus</taxon>
    </lineage>
</organism>
<evidence type="ECO:0000313" key="5">
    <source>
        <dbReference type="Proteomes" id="UP000694867"/>
    </source>
</evidence>
<accession>A0AAJ6W024</accession>